<accession>A0A2A2TPX9</accession>
<gene>
    <name evidence="2" type="ORF">CK510_01585</name>
</gene>
<dbReference type="SUPFAM" id="SSF52821">
    <property type="entry name" value="Rhodanese/Cell cycle control phosphatase"/>
    <property type="match status" value="1"/>
</dbReference>
<dbReference type="Pfam" id="PF00581">
    <property type="entry name" value="Rhodanese"/>
    <property type="match status" value="1"/>
</dbReference>
<name>A0A2A2TPX9_9CYAN</name>
<keyword evidence="3" id="KW-1185">Reference proteome</keyword>
<evidence type="ECO:0000259" key="1">
    <source>
        <dbReference type="PROSITE" id="PS50206"/>
    </source>
</evidence>
<dbReference type="InterPro" id="IPR050229">
    <property type="entry name" value="GlpE_sulfurtransferase"/>
</dbReference>
<sequence length="158" mass="17414">MSNKLFDGIIPKEPPVHAQSDAHTVKSRLEWGEPAFTILDVRSSGTSVLETHKAYNQCHIMGAMPMPIDELVDLAQSSLQKNRDIYVYAENDQQANQAAQMLRNTGFTNVSNLRGGLAAWKAIAGPVEGTHTMTPPGADDYNVVSRIKNHLETQQKEV</sequence>
<dbReference type="EMBL" id="NTFS01000009">
    <property type="protein sequence ID" value="PAX60467.1"/>
    <property type="molecule type" value="Genomic_DNA"/>
</dbReference>
<dbReference type="RefSeq" id="WP_095720012.1">
    <property type="nucleotide sequence ID" value="NZ_NTFS01000009.1"/>
</dbReference>
<dbReference type="InterPro" id="IPR001763">
    <property type="entry name" value="Rhodanese-like_dom"/>
</dbReference>
<protein>
    <submittedName>
        <fullName evidence="2">Rhodanese</fullName>
    </submittedName>
</protein>
<feature type="domain" description="Rhodanese" evidence="1">
    <location>
        <begin position="32"/>
        <end position="129"/>
    </location>
</feature>
<dbReference type="OrthoDB" id="513390at2"/>
<evidence type="ECO:0000313" key="3">
    <source>
        <dbReference type="Proteomes" id="UP000218238"/>
    </source>
</evidence>
<dbReference type="AlphaFoldDB" id="A0A2A2TPX9"/>
<dbReference type="InterPro" id="IPR036873">
    <property type="entry name" value="Rhodanese-like_dom_sf"/>
</dbReference>
<comment type="caution">
    <text evidence="2">The sequence shown here is derived from an EMBL/GenBank/DDBJ whole genome shotgun (WGS) entry which is preliminary data.</text>
</comment>
<dbReference type="Proteomes" id="UP000218238">
    <property type="component" value="Unassembled WGS sequence"/>
</dbReference>
<dbReference type="Gene3D" id="3.40.250.10">
    <property type="entry name" value="Rhodanese-like domain"/>
    <property type="match status" value="1"/>
</dbReference>
<dbReference type="PANTHER" id="PTHR43031:SF1">
    <property type="entry name" value="PYRIDINE NUCLEOTIDE-DISULPHIDE OXIDOREDUCTASE"/>
    <property type="match status" value="1"/>
</dbReference>
<evidence type="ECO:0000313" key="2">
    <source>
        <dbReference type="EMBL" id="PAX60467.1"/>
    </source>
</evidence>
<dbReference type="PANTHER" id="PTHR43031">
    <property type="entry name" value="FAD-DEPENDENT OXIDOREDUCTASE"/>
    <property type="match status" value="1"/>
</dbReference>
<organism evidence="2 3">
    <name type="scientific">Brunnivagina elsteri CCALA 953</name>
    <dbReference type="NCBI Taxonomy" id="987040"/>
    <lineage>
        <taxon>Bacteria</taxon>
        <taxon>Bacillati</taxon>
        <taxon>Cyanobacteriota</taxon>
        <taxon>Cyanophyceae</taxon>
        <taxon>Nostocales</taxon>
        <taxon>Calotrichaceae</taxon>
        <taxon>Brunnivagina</taxon>
    </lineage>
</organism>
<dbReference type="CDD" id="cd00158">
    <property type="entry name" value="RHOD"/>
    <property type="match status" value="1"/>
</dbReference>
<dbReference type="PROSITE" id="PS50206">
    <property type="entry name" value="RHODANESE_3"/>
    <property type="match status" value="1"/>
</dbReference>
<reference evidence="2 3" key="1">
    <citation type="submission" date="2017-08" db="EMBL/GenBank/DDBJ databases">
        <title>Draft genome sequence of filamentous cyanobacterium Calothrix elsteri CCALA 953.</title>
        <authorList>
            <person name="Gagunashvili A.N."/>
            <person name="Elster J."/>
            <person name="Andresson O.S."/>
        </authorList>
    </citation>
    <scope>NUCLEOTIDE SEQUENCE [LARGE SCALE GENOMIC DNA]</scope>
    <source>
        <strain evidence="2 3">CCALA 953</strain>
    </source>
</reference>
<dbReference type="SMART" id="SM00450">
    <property type="entry name" value="RHOD"/>
    <property type="match status" value="1"/>
</dbReference>
<proteinExistence type="predicted"/>